<dbReference type="OrthoDB" id="3557394at2759"/>
<keyword evidence="4" id="KW-1185">Reference proteome</keyword>
<feature type="domain" description="Heterokaryon incompatibility" evidence="2">
    <location>
        <begin position="181"/>
        <end position="285"/>
    </location>
</feature>
<evidence type="ECO:0000256" key="1">
    <source>
        <dbReference type="SAM" id="MobiDB-lite"/>
    </source>
</evidence>
<protein>
    <recommendedName>
        <fullName evidence="2">Heterokaryon incompatibility domain-containing protein</fullName>
    </recommendedName>
</protein>
<name>A0A1E1KIY2_9HELO</name>
<dbReference type="PANTHER" id="PTHR24148">
    <property type="entry name" value="ANKYRIN REPEAT DOMAIN-CONTAINING PROTEIN 39 HOMOLOG-RELATED"/>
    <property type="match status" value="1"/>
</dbReference>
<sequence length="678" mass="76844">MTDSNITSRLRKLRFGRRNSPTRSVHPSTKASTTSSQKSQRPARIDIYRQLDPSAREVRVLHVLPEQPGSLLLGPDPISCVLSHVSLHDKPTYHALSYTWDDESLGETFEDPDDLRRKRKVLISGFIFLDGQAVEVTPNLWAALWHLRRGANWFKNHPDADVGEFGEKLSKESPIHFTYETHIWIDALCINQLDVAERNEQVQLMGELYQNAQCVHSWTGLELPNAEDFVEMAAECYKKHHRDTFTELKSEFNRLLFDRALESRWKTLGLICGRPYWRRLWVVQEFILGKQCAVHVGLRSIRSAILTWFVHYAKIFELEMPLNSQAFGSVLLMQDSSNFQIIRVRHEGSQNMQISTILNTFRDHNCSDPRDKIYSLLGLGSSKHSGIQVDYTLDADTVYSNAVRSILVQERNLLLICNPERYLCQCTNSQHDLSSLPSWVPNFMCLRESHTNLTGGLEYNPSGQEQAVITDYHDSNVLWCKGLHVGTISKIHVHGSLSPESSEEPVIQALTRFVSNVSDSFEHPDLQASNALPDRLKYVHAAITKNLLFAPLTMDETTFVQHCTSPSPNNQSELHEPQNSSGMGDLLANKALFYMRLASLIPGTTKDRIPIGPIFGACYPFCQEGDIIVALYGSPYLLALRADPRDVGRYKVLGEVCVPQFVEGQAVGMFEEQDFELT</sequence>
<evidence type="ECO:0000259" key="2">
    <source>
        <dbReference type="Pfam" id="PF06985"/>
    </source>
</evidence>
<feature type="compositionally biased region" description="Low complexity" evidence="1">
    <location>
        <begin position="28"/>
        <end position="40"/>
    </location>
</feature>
<accession>A0A1E1KIY2</accession>
<feature type="region of interest" description="Disordered" evidence="1">
    <location>
        <begin position="1"/>
        <end position="43"/>
    </location>
</feature>
<dbReference type="EMBL" id="FJUX01000034">
    <property type="protein sequence ID" value="CZS98003.1"/>
    <property type="molecule type" value="Genomic_DNA"/>
</dbReference>
<dbReference type="PANTHER" id="PTHR24148:SF73">
    <property type="entry name" value="HET DOMAIN PROTEIN (AFU_ORTHOLOGUE AFUA_8G01020)"/>
    <property type="match status" value="1"/>
</dbReference>
<dbReference type="InterPro" id="IPR010730">
    <property type="entry name" value="HET"/>
</dbReference>
<reference evidence="4" key="1">
    <citation type="submission" date="2016-03" db="EMBL/GenBank/DDBJ databases">
        <authorList>
            <person name="Guldener U."/>
        </authorList>
    </citation>
    <scope>NUCLEOTIDE SEQUENCE [LARGE SCALE GENOMIC DNA]</scope>
    <source>
        <strain evidence="4">04CH-RAC-A.6.1</strain>
    </source>
</reference>
<dbReference type="AlphaFoldDB" id="A0A1E1KIY2"/>
<dbReference type="InterPro" id="IPR052895">
    <property type="entry name" value="HetReg/Transcr_Mod"/>
</dbReference>
<evidence type="ECO:0000313" key="3">
    <source>
        <dbReference type="EMBL" id="CZS98003.1"/>
    </source>
</evidence>
<dbReference type="Proteomes" id="UP000178912">
    <property type="component" value="Unassembled WGS sequence"/>
</dbReference>
<evidence type="ECO:0000313" key="4">
    <source>
        <dbReference type="Proteomes" id="UP000178912"/>
    </source>
</evidence>
<gene>
    <name evidence="3" type="ORF">RAG0_06898</name>
</gene>
<dbReference type="Pfam" id="PF06985">
    <property type="entry name" value="HET"/>
    <property type="match status" value="1"/>
</dbReference>
<organism evidence="3 4">
    <name type="scientific">Rhynchosporium agropyri</name>
    <dbReference type="NCBI Taxonomy" id="914238"/>
    <lineage>
        <taxon>Eukaryota</taxon>
        <taxon>Fungi</taxon>
        <taxon>Dikarya</taxon>
        <taxon>Ascomycota</taxon>
        <taxon>Pezizomycotina</taxon>
        <taxon>Leotiomycetes</taxon>
        <taxon>Helotiales</taxon>
        <taxon>Ploettnerulaceae</taxon>
        <taxon>Rhynchosporium</taxon>
    </lineage>
</organism>
<proteinExistence type="predicted"/>